<accession>A0A8S5QF82</accession>
<dbReference type="EMBL" id="BK015642">
    <property type="protein sequence ID" value="DAE17610.1"/>
    <property type="molecule type" value="Genomic_DNA"/>
</dbReference>
<name>A0A8S5QF82_9CAUD</name>
<protein>
    <submittedName>
        <fullName evidence="1">Uncharacterized protein</fullName>
    </submittedName>
</protein>
<reference evidence="1" key="1">
    <citation type="journal article" date="2021" name="Proc. Natl. Acad. Sci. U.S.A.">
        <title>A Catalog of Tens of Thousands of Viruses from Human Metagenomes Reveals Hidden Associations with Chronic Diseases.</title>
        <authorList>
            <person name="Tisza M.J."/>
            <person name="Buck C.B."/>
        </authorList>
    </citation>
    <scope>NUCLEOTIDE SEQUENCE</scope>
    <source>
        <strain evidence="1">CtqPn17</strain>
    </source>
</reference>
<proteinExistence type="predicted"/>
<sequence length="38" mass="4270">MNKAKEGEHVKILACSPSSFLNNFNYIPASVRYIVKIS</sequence>
<evidence type="ECO:0000313" key="1">
    <source>
        <dbReference type="EMBL" id="DAE17610.1"/>
    </source>
</evidence>
<organism evidence="1">
    <name type="scientific">Caudovirales sp. ctqPn17</name>
    <dbReference type="NCBI Taxonomy" id="2825772"/>
    <lineage>
        <taxon>Viruses</taxon>
        <taxon>Duplodnaviria</taxon>
        <taxon>Heunggongvirae</taxon>
        <taxon>Uroviricota</taxon>
        <taxon>Caudoviricetes</taxon>
    </lineage>
</organism>